<evidence type="ECO:0000256" key="1">
    <source>
        <dbReference type="SAM" id="MobiDB-lite"/>
    </source>
</evidence>
<accession>A0A0A1UWP6</accession>
<comment type="caution">
    <text evidence="2">The sequence shown here is derived from an EMBL/GenBank/DDBJ whole genome shotgun (WGS) entry which is preliminary data.</text>
</comment>
<dbReference type="OrthoDB" id="5151375at2759"/>
<feature type="region of interest" description="Disordered" evidence="1">
    <location>
        <begin position="129"/>
        <end position="152"/>
    </location>
</feature>
<name>A0A0A1UWP6_9HYPO</name>
<organism evidence="2 3">
    <name type="scientific">Metarhizium robertsii</name>
    <dbReference type="NCBI Taxonomy" id="568076"/>
    <lineage>
        <taxon>Eukaryota</taxon>
        <taxon>Fungi</taxon>
        <taxon>Dikarya</taxon>
        <taxon>Ascomycota</taxon>
        <taxon>Pezizomycotina</taxon>
        <taxon>Sordariomycetes</taxon>
        <taxon>Hypocreomycetidae</taxon>
        <taxon>Hypocreales</taxon>
        <taxon>Clavicipitaceae</taxon>
        <taxon>Metarhizium</taxon>
    </lineage>
</organism>
<feature type="region of interest" description="Disordered" evidence="1">
    <location>
        <begin position="479"/>
        <end position="538"/>
    </location>
</feature>
<dbReference type="HOGENOM" id="CLU_396412_0_0_1"/>
<reference evidence="2 3" key="1">
    <citation type="submission" date="2014-02" db="EMBL/GenBank/DDBJ databases">
        <title>The genome sequence of the entomopathogenic fungus Metarhizium robertsii ARSEF 2575.</title>
        <authorList>
            <person name="Giuliano Garisto Donzelli B."/>
            <person name="Roe B.A."/>
            <person name="Macmil S.L."/>
            <person name="Krasnoff S.B."/>
            <person name="Gibson D.M."/>
        </authorList>
    </citation>
    <scope>NUCLEOTIDE SEQUENCE [LARGE SCALE GENOMIC DNA]</scope>
    <source>
        <strain evidence="2 3">ARSEF 2575</strain>
    </source>
</reference>
<dbReference type="Proteomes" id="UP000030151">
    <property type="component" value="Unassembled WGS sequence"/>
</dbReference>
<sequence>MDSPDCTLNILRYIVGFSGLRDFNDLGKMRLDTLHSRIRAVNKRLSRYNVISMCIIWLQTKALQTPFSTLPIETWCTSWANQRCNEEDVLNFWKYSLENIWLYHQRCDPGSRKIMTRLYEEIKSHLCRGQPSPNKKQAGGSGSYPQDAFLGKTMDNHWEPPPPVVKHSVAAVGCAEKTIKLGWEPGESRDGVSTHQTAKLCLDRTELLKKRTSELVHLDETPGQEKEAHDQAAQKEGILNNLEASKAPGGLSLTKPLAKDICRRCHTAGHAISDCPTINDSSWDPPPHPRYICAICGVSGSHYVWDCEWRRPNTQWSTYSKRNQFATEKNTQVPSQVSPHPAEVMRGYFLTKPTPTKHCDDFLPSVNMEQSKLALRPGVRDGLDCGPQSRPRMSIESEKSRQWSIPRHEDNCDSLDEERDATKTVDNEAGEVPCQTADDFLSRFGLALKRKFYQKTSPEELISLENEPMTKKLKTGLEDGEVLDGSHSPSLLTSRIPIPGANDKDGSSVPEPQPGGPESTESMNPASRLGRSPSVHDLFPNREWEHTTHEARQTAMELWQSSSDNIELTTGAENEAPLVAVKLEDSHGAIDHSIAIEGNKNGAAAGGIAGGEEDDSISSVTSLSGSNKQREECDDIWHVAACQLHHHNGEAIYFASMEVKQIGDTADPLVAAEDKSDAAVVGAVEEKEEGSASATKALVAGEEDRGRSSIGHIIADNLQRSNVAIQPLDVEAKQDGSGCELLIVDEGKAEVNNRQRDWCYATAIFLSRKLDN</sequence>
<gene>
    <name evidence="2" type="ORF">X797_005291</name>
</gene>
<protein>
    <submittedName>
        <fullName evidence="2">Uncharacterized protein</fullName>
    </submittedName>
</protein>
<evidence type="ECO:0000313" key="2">
    <source>
        <dbReference type="EMBL" id="EXV01773.1"/>
    </source>
</evidence>
<dbReference type="AlphaFoldDB" id="A0A0A1UWP6"/>
<evidence type="ECO:0000313" key="3">
    <source>
        <dbReference type="Proteomes" id="UP000030151"/>
    </source>
</evidence>
<proteinExistence type="predicted"/>
<dbReference type="EMBL" id="JELW01000007">
    <property type="protein sequence ID" value="EXV01773.1"/>
    <property type="molecule type" value="Genomic_DNA"/>
</dbReference>